<dbReference type="EMBL" id="GBXM01053006">
    <property type="protein sequence ID" value="JAH55571.1"/>
    <property type="molecule type" value="Transcribed_RNA"/>
</dbReference>
<reference evidence="1" key="2">
    <citation type="journal article" date="2015" name="Fish Shellfish Immunol.">
        <title>Early steps in the European eel (Anguilla anguilla)-Vibrio vulnificus interaction in the gills: Role of the RtxA13 toxin.</title>
        <authorList>
            <person name="Callol A."/>
            <person name="Pajuelo D."/>
            <person name="Ebbesson L."/>
            <person name="Teles M."/>
            <person name="MacKenzie S."/>
            <person name="Amaro C."/>
        </authorList>
    </citation>
    <scope>NUCLEOTIDE SEQUENCE</scope>
</reference>
<sequence>MFISAKLSYEAKEGSRYGDSIHEEIHFQEDEKTLIGASLGKDHPKQVITFKTEGKEIPRIKEMVPNFEEIAQGRAITTMTQKGRKNFIQH</sequence>
<reference evidence="1" key="1">
    <citation type="submission" date="2014-11" db="EMBL/GenBank/DDBJ databases">
        <authorList>
            <person name="Amaro Gonzalez C."/>
        </authorList>
    </citation>
    <scope>NUCLEOTIDE SEQUENCE</scope>
</reference>
<organism evidence="1">
    <name type="scientific">Anguilla anguilla</name>
    <name type="common">European freshwater eel</name>
    <name type="synonym">Muraena anguilla</name>
    <dbReference type="NCBI Taxonomy" id="7936"/>
    <lineage>
        <taxon>Eukaryota</taxon>
        <taxon>Metazoa</taxon>
        <taxon>Chordata</taxon>
        <taxon>Craniata</taxon>
        <taxon>Vertebrata</taxon>
        <taxon>Euteleostomi</taxon>
        <taxon>Actinopterygii</taxon>
        <taxon>Neopterygii</taxon>
        <taxon>Teleostei</taxon>
        <taxon>Anguilliformes</taxon>
        <taxon>Anguillidae</taxon>
        <taxon>Anguilla</taxon>
    </lineage>
</organism>
<name>A0A0E9TPR7_ANGAN</name>
<dbReference type="AlphaFoldDB" id="A0A0E9TPR7"/>
<proteinExistence type="predicted"/>
<evidence type="ECO:0000313" key="1">
    <source>
        <dbReference type="EMBL" id="JAH55571.1"/>
    </source>
</evidence>
<accession>A0A0E9TPR7</accession>
<protein>
    <submittedName>
        <fullName evidence="1">Uncharacterized protein</fullName>
    </submittedName>
</protein>